<name>A0AA86T4Y9_9FABA</name>
<evidence type="ECO:0000313" key="3">
    <source>
        <dbReference type="Proteomes" id="UP001189624"/>
    </source>
</evidence>
<proteinExistence type="predicted"/>
<dbReference type="Gramene" id="rna-AYBTSS11_LOCUS19616">
    <property type="protein sequence ID" value="CAJ1963142.1"/>
    <property type="gene ID" value="gene-AYBTSS11_LOCUS19616"/>
</dbReference>
<feature type="region of interest" description="Disordered" evidence="1">
    <location>
        <begin position="19"/>
        <end position="38"/>
    </location>
</feature>
<protein>
    <submittedName>
        <fullName evidence="2">Uncharacterized protein</fullName>
    </submittedName>
</protein>
<gene>
    <name evidence="2" type="ORF">AYBTSS11_LOCUS19616</name>
</gene>
<reference evidence="2" key="1">
    <citation type="submission" date="2023-10" db="EMBL/GenBank/DDBJ databases">
        <authorList>
            <person name="Domelevo Entfellner J.-B."/>
        </authorList>
    </citation>
    <scope>NUCLEOTIDE SEQUENCE</scope>
</reference>
<organism evidence="2 3">
    <name type="scientific">Sphenostylis stenocarpa</name>
    <dbReference type="NCBI Taxonomy" id="92480"/>
    <lineage>
        <taxon>Eukaryota</taxon>
        <taxon>Viridiplantae</taxon>
        <taxon>Streptophyta</taxon>
        <taxon>Embryophyta</taxon>
        <taxon>Tracheophyta</taxon>
        <taxon>Spermatophyta</taxon>
        <taxon>Magnoliopsida</taxon>
        <taxon>eudicotyledons</taxon>
        <taxon>Gunneridae</taxon>
        <taxon>Pentapetalae</taxon>
        <taxon>rosids</taxon>
        <taxon>fabids</taxon>
        <taxon>Fabales</taxon>
        <taxon>Fabaceae</taxon>
        <taxon>Papilionoideae</taxon>
        <taxon>50 kb inversion clade</taxon>
        <taxon>NPAAA clade</taxon>
        <taxon>indigoferoid/millettioid clade</taxon>
        <taxon>Phaseoleae</taxon>
        <taxon>Sphenostylis</taxon>
    </lineage>
</organism>
<accession>A0AA86T4Y9</accession>
<feature type="region of interest" description="Disordered" evidence="1">
    <location>
        <begin position="62"/>
        <end position="112"/>
    </location>
</feature>
<evidence type="ECO:0000313" key="2">
    <source>
        <dbReference type="EMBL" id="CAJ1963142.1"/>
    </source>
</evidence>
<dbReference type="Proteomes" id="UP001189624">
    <property type="component" value="Chromosome 6"/>
</dbReference>
<sequence>MLLSPPYIIGETIFLPTWDGDAGEEEGTTGSGGCHFLGPPTNRSREWLEFAALGEGILKAESRRSCCGSEEKGVEKREEPKTGVEEVPSTGVEDKVPNAEAEDGEVDGDEKG</sequence>
<keyword evidence="3" id="KW-1185">Reference proteome</keyword>
<feature type="compositionally biased region" description="Basic and acidic residues" evidence="1">
    <location>
        <begin position="62"/>
        <end position="84"/>
    </location>
</feature>
<feature type="compositionally biased region" description="Acidic residues" evidence="1">
    <location>
        <begin position="100"/>
        <end position="112"/>
    </location>
</feature>
<dbReference type="AlphaFoldDB" id="A0AA86T4Y9"/>
<evidence type="ECO:0000256" key="1">
    <source>
        <dbReference type="SAM" id="MobiDB-lite"/>
    </source>
</evidence>
<dbReference type="EMBL" id="OY731403">
    <property type="protein sequence ID" value="CAJ1963142.1"/>
    <property type="molecule type" value="Genomic_DNA"/>
</dbReference>